<sequence length="74" mass="7787">MKCAIAKLRECASLWFLIAASFFTVKVTATAPQDPVSNTGHLLSGSQPAQGATRQRASSVFTREDAGGKTLADC</sequence>
<feature type="compositionally biased region" description="Polar residues" evidence="1">
    <location>
        <begin position="36"/>
        <end position="61"/>
    </location>
</feature>
<gene>
    <name evidence="3" type="ORF">HOLleu_27020</name>
</gene>
<keyword evidence="2" id="KW-0732">Signal</keyword>
<accession>A0A9Q1BPT2</accession>
<proteinExistence type="predicted"/>
<evidence type="ECO:0000313" key="3">
    <source>
        <dbReference type="EMBL" id="KAJ8030566.1"/>
    </source>
</evidence>
<evidence type="ECO:0000313" key="4">
    <source>
        <dbReference type="Proteomes" id="UP001152320"/>
    </source>
</evidence>
<dbReference type="EMBL" id="JAIZAY010000013">
    <property type="protein sequence ID" value="KAJ8030566.1"/>
    <property type="molecule type" value="Genomic_DNA"/>
</dbReference>
<dbReference type="AlphaFoldDB" id="A0A9Q1BPT2"/>
<comment type="caution">
    <text evidence="3">The sequence shown here is derived from an EMBL/GenBank/DDBJ whole genome shotgun (WGS) entry which is preliminary data.</text>
</comment>
<feature type="chain" id="PRO_5040495146" description="Secreted protein" evidence="2">
    <location>
        <begin position="30"/>
        <end position="74"/>
    </location>
</feature>
<feature type="signal peptide" evidence="2">
    <location>
        <begin position="1"/>
        <end position="29"/>
    </location>
</feature>
<feature type="region of interest" description="Disordered" evidence="1">
    <location>
        <begin position="36"/>
        <end position="74"/>
    </location>
</feature>
<keyword evidence="4" id="KW-1185">Reference proteome</keyword>
<reference evidence="3" key="1">
    <citation type="submission" date="2021-10" db="EMBL/GenBank/DDBJ databases">
        <title>Tropical sea cucumber genome reveals ecological adaptation and Cuvierian tubules defense mechanism.</title>
        <authorList>
            <person name="Chen T."/>
        </authorList>
    </citation>
    <scope>NUCLEOTIDE SEQUENCE</scope>
    <source>
        <strain evidence="3">Nanhai2018</strain>
        <tissue evidence="3">Muscle</tissue>
    </source>
</reference>
<protein>
    <recommendedName>
        <fullName evidence="5">Secreted protein</fullName>
    </recommendedName>
</protein>
<name>A0A9Q1BPT2_HOLLE</name>
<evidence type="ECO:0008006" key="5">
    <source>
        <dbReference type="Google" id="ProtNLM"/>
    </source>
</evidence>
<dbReference type="Proteomes" id="UP001152320">
    <property type="component" value="Chromosome 13"/>
</dbReference>
<organism evidence="3 4">
    <name type="scientific">Holothuria leucospilota</name>
    <name type="common">Black long sea cucumber</name>
    <name type="synonym">Mertensiothuria leucospilota</name>
    <dbReference type="NCBI Taxonomy" id="206669"/>
    <lineage>
        <taxon>Eukaryota</taxon>
        <taxon>Metazoa</taxon>
        <taxon>Echinodermata</taxon>
        <taxon>Eleutherozoa</taxon>
        <taxon>Echinozoa</taxon>
        <taxon>Holothuroidea</taxon>
        <taxon>Aspidochirotacea</taxon>
        <taxon>Aspidochirotida</taxon>
        <taxon>Holothuriidae</taxon>
        <taxon>Holothuria</taxon>
    </lineage>
</organism>
<evidence type="ECO:0000256" key="2">
    <source>
        <dbReference type="SAM" id="SignalP"/>
    </source>
</evidence>
<evidence type="ECO:0000256" key="1">
    <source>
        <dbReference type="SAM" id="MobiDB-lite"/>
    </source>
</evidence>